<dbReference type="PANTHER" id="PTHR47959">
    <property type="entry name" value="ATP-DEPENDENT RNA HELICASE RHLE-RELATED"/>
    <property type="match status" value="1"/>
</dbReference>
<sequence>MNLRAELLERIHARGYERPWTIQQRVIPLCVQGSDLIVEAPSGSGKTVAFIIAVLQKINISTRECQALILAPNRELAQAIQLECMSLGESFGSQCQASIGGIPVLQEVQKLKAGPHIVVGTPGRVKHMILAKYLKTQNIKMLILHQADSLLPNGYKEEIYDMFERLNHVPIQVILLSATVSNELLNLAEKFMRHPIQISHMHE</sequence>
<dbReference type="GO" id="GO:0005829">
    <property type="term" value="C:cytosol"/>
    <property type="evidence" value="ECO:0007669"/>
    <property type="project" value="TreeGrafter"/>
</dbReference>
<dbReference type="InterPro" id="IPR050079">
    <property type="entry name" value="DEAD_box_RNA_helicase"/>
</dbReference>
<dbReference type="AlphaFoldDB" id="A0A553NPP9"/>
<dbReference type="GO" id="GO:0003676">
    <property type="term" value="F:nucleic acid binding"/>
    <property type="evidence" value="ECO:0007669"/>
    <property type="project" value="InterPro"/>
</dbReference>
<protein>
    <recommendedName>
        <fullName evidence="5">Helicase ATP-binding domain-containing protein</fullName>
    </recommendedName>
</protein>
<evidence type="ECO:0000256" key="3">
    <source>
        <dbReference type="ARBA" id="ARBA00022806"/>
    </source>
</evidence>
<dbReference type="Gene3D" id="3.40.50.300">
    <property type="entry name" value="P-loop containing nucleotide triphosphate hydrolases"/>
    <property type="match status" value="1"/>
</dbReference>
<proteinExistence type="predicted"/>
<feature type="domain" description="Helicase ATP-binding" evidence="5">
    <location>
        <begin position="27"/>
        <end position="198"/>
    </location>
</feature>
<reference evidence="6 7" key="1">
    <citation type="journal article" date="2018" name="Nat. Ecol. Evol.">
        <title>Genomic signatures of mitonuclear coevolution across populations of Tigriopus californicus.</title>
        <authorList>
            <person name="Barreto F.S."/>
            <person name="Watson E.T."/>
            <person name="Lima T.G."/>
            <person name="Willett C.S."/>
            <person name="Edmands S."/>
            <person name="Li W."/>
            <person name="Burton R.S."/>
        </authorList>
    </citation>
    <scope>NUCLEOTIDE SEQUENCE [LARGE SCALE GENOMIC DNA]</scope>
    <source>
        <strain evidence="6 7">San Diego</strain>
    </source>
</reference>
<dbReference type="STRING" id="6832.A0A553NPP9"/>
<dbReference type="PROSITE" id="PS51192">
    <property type="entry name" value="HELICASE_ATP_BIND_1"/>
    <property type="match status" value="1"/>
</dbReference>
<evidence type="ECO:0000256" key="4">
    <source>
        <dbReference type="ARBA" id="ARBA00022840"/>
    </source>
</evidence>
<evidence type="ECO:0000313" key="6">
    <source>
        <dbReference type="EMBL" id="TRY67389.1"/>
    </source>
</evidence>
<evidence type="ECO:0000259" key="5">
    <source>
        <dbReference type="PROSITE" id="PS51192"/>
    </source>
</evidence>
<keyword evidence="3" id="KW-0347">Helicase</keyword>
<dbReference type="InterPro" id="IPR014001">
    <property type="entry name" value="Helicase_ATP-bd"/>
</dbReference>
<dbReference type="PANTHER" id="PTHR47959:SF1">
    <property type="entry name" value="ATP-DEPENDENT RNA HELICASE DBPA"/>
    <property type="match status" value="1"/>
</dbReference>
<keyword evidence="2" id="KW-0378">Hydrolase</keyword>
<keyword evidence="7" id="KW-1185">Reference proteome</keyword>
<keyword evidence="1" id="KW-0547">Nucleotide-binding</keyword>
<comment type="caution">
    <text evidence="6">The sequence shown here is derived from an EMBL/GenBank/DDBJ whole genome shotgun (WGS) entry which is preliminary data.</text>
</comment>
<evidence type="ECO:0000256" key="2">
    <source>
        <dbReference type="ARBA" id="ARBA00022801"/>
    </source>
</evidence>
<keyword evidence="4" id="KW-0067">ATP-binding</keyword>
<organism evidence="6 7">
    <name type="scientific">Tigriopus californicus</name>
    <name type="common">Marine copepod</name>
    <dbReference type="NCBI Taxonomy" id="6832"/>
    <lineage>
        <taxon>Eukaryota</taxon>
        <taxon>Metazoa</taxon>
        <taxon>Ecdysozoa</taxon>
        <taxon>Arthropoda</taxon>
        <taxon>Crustacea</taxon>
        <taxon>Multicrustacea</taxon>
        <taxon>Hexanauplia</taxon>
        <taxon>Copepoda</taxon>
        <taxon>Harpacticoida</taxon>
        <taxon>Harpacticidae</taxon>
        <taxon>Tigriopus</taxon>
    </lineage>
</organism>
<accession>A0A553NPP9</accession>
<evidence type="ECO:0000256" key="1">
    <source>
        <dbReference type="ARBA" id="ARBA00022741"/>
    </source>
</evidence>
<dbReference type="InterPro" id="IPR027417">
    <property type="entry name" value="P-loop_NTPase"/>
</dbReference>
<dbReference type="Pfam" id="PF00270">
    <property type="entry name" value="DEAD"/>
    <property type="match status" value="1"/>
</dbReference>
<dbReference type="Proteomes" id="UP000318571">
    <property type="component" value="Chromosome 4"/>
</dbReference>
<dbReference type="GO" id="GO:0003724">
    <property type="term" value="F:RNA helicase activity"/>
    <property type="evidence" value="ECO:0007669"/>
    <property type="project" value="TreeGrafter"/>
</dbReference>
<dbReference type="OMA" id="ITHHELM"/>
<dbReference type="OrthoDB" id="10265785at2759"/>
<dbReference type="GO" id="GO:0016787">
    <property type="term" value="F:hydrolase activity"/>
    <property type="evidence" value="ECO:0007669"/>
    <property type="project" value="UniProtKB-KW"/>
</dbReference>
<evidence type="ECO:0000313" key="7">
    <source>
        <dbReference type="Proteomes" id="UP000318571"/>
    </source>
</evidence>
<dbReference type="SUPFAM" id="SSF52540">
    <property type="entry name" value="P-loop containing nucleoside triphosphate hydrolases"/>
    <property type="match status" value="1"/>
</dbReference>
<dbReference type="SMART" id="SM00487">
    <property type="entry name" value="DEXDc"/>
    <property type="match status" value="1"/>
</dbReference>
<name>A0A553NPP9_TIGCA</name>
<gene>
    <name evidence="6" type="ORF">TCAL_05268</name>
</gene>
<dbReference type="InterPro" id="IPR011545">
    <property type="entry name" value="DEAD/DEAH_box_helicase_dom"/>
</dbReference>
<dbReference type="EMBL" id="VCGU01000011">
    <property type="protein sequence ID" value="TRY67389.1"/>
    <property type="molecule type" value="Genomic_DNA"/>
</dbReference>
<dbReference type="GO" id="GO:0005524">
    <property type="term" value="F:ATP binding"/>
    <property type="evidence" value="ECO:0007669"/>
    <property type="project" value="UniProtKB-KW"/>
</dbReference>